<gene>
    <name evidence="2" type="ORF">K491DRAFT_551256</name>
</gene>
<organism evidence="2 3">
    <name type="scientific">Lophiostoma macrostomum CBS 122681</name>
    <dbReference type="NCBI Taxonomy" id="1314788"/>
    <lineage>
        <taxon>Eukaryota</taxon>
        <taxon>Fungi</taxon>
        <taxon>Dikarya</taxon>
        <taxon>Ascomycota</taxon>
        <taxon>Pezizomycotina</taxon>
        <taxon>Dothideomycetes</taxon>
        <taxon>Pleosporomycetidae</taxon>
        <taxon>Pleosporales</taxon>
        <taxon>Lophiostomataceae</taxon>
        <taxon>Lophiostoma</taxon>
    </lineage>
</organism>
<dbReference type="InterPro" id="IPR001810">
    <property type="entry name" value="F-box_dom"/>
</dbReference>
<dbReference type="OrthoDB" id="3792830at2759"/>
<accession>A0A6A6T225</accession>
<dbReference type="AlphaFoldDB" id="A0A6A6T225"/>
<sequence>ELIRTLAEDVLAKEVLTLHCPLDYEKHAVKPKEGLGALDILALEIKQEVLERLDVQSLLTFRRVNQEAMDVVNGMVTWKKVLDNAPDTIRMAIGAKVAHRFTLCQLLDKICQKHCDTCGHLAPYINVYTVTRLCRDLALCPG</sequence>
<evidence type="ECO:0000313" key="2">
    <source>
        <dbReference type="EMBL" id="KAF2653181.1"/>
    </source>
</evidence>
<protein>
    <recommendedName>
        <fullName evidence="1">F-box domain-containing protein</fullName>
    </recommendedName>
</protein>
<dbReference type="SUPFAM" id="SSF81383">
    <property type="entry name" value="F-box domain"/>
    <property type="match status" value="1"/>
</dbReference>
<name>A0A6A6T225_9PLEO</name>
<dbReference type="PROSITE" id="PS50181">
    <property type="entry name" value="FBOX"/>
    <property type="match status" value="1"/>
</dbReference>
<feature type="domain" description="F-box" evidence="1">
    <location>
        <begin position="35"/>
        <end position="81"/>
    </location>
</feature>
<feature type="non-terminal residue" evidence="2">
    <location>
        <position position="142"/>
    </location>
</feature>
<dbReference type="Pfam" id="PF00646">
    <property type="entry name" value="F-box"/>
    <property type="match status" value="1"/>
</dbReference>
<dbReference type="EMBL" id="MU004385">
    <property type="protein sequence ID" value="KAF2653181.1"/>
    <property type="molecule type" value="Genomic_DNA"/>
</dbReference>
<dbReference type="InterPro" id="IPR036047">
    <property type="entry name" value="F-box-like_dom_sf"/>
</dbReference>
<feature type="non-terminal residue" evidence="2">
    <location>
        <position position="1"/>
    </location>
</feature>
<reference evidence="2" key="1">
    <citation type="journal article" date="2020" name="Stud. Mycol.">
        <title>101 Dothideomycetes genomes: a test case for predicting lifestyles and emergence of pathogens.</title>
        <authorList>
            <person name="Haridas S."/>
            <person name="Albert R."/>
            <person name="Binder M."/>
            <person name="Bloem J."/>
            <person name="Labutti K."/>
            <person name="Salamov A."/>
            <person name="Andreopoulos B."/>
            <person name="Baker S."/>
            <person name="Barry K."/>
            <person name="Bills G."/>
            <person name="Bluhm B."/>
            <person name="Cannon C."/>
            <person name="Castanera R."/>
            <person name="Culley D."/>
            <person name="Daum C."/>
            <person name="Ezra D."/>
            <person name="Gonzalez J."/>
            <person name="Henrissat B."/>
            <person name="Kuo A."/>
            <person name="Liang C."/>
            <person name="Lipzen A."/>
            <person name="Lutzoni F."/>
            <person name="Magnuson J."/>
            <person name="Mondo S."/>
            <person name="Nolan M."/>
            <person name="Ohm R."/>
            <person name="Pangilinan J."/>
            <person name="Park H.-J."/>
            <person name="Ramirez L."/>
            <person name="Alfaro M."/>
            <person name="Sun H."/>
            <person name="Tritt A."/>
            <person name="Yoshinaga Y."/>
            <person name="Zwiers L.-H."/>
            <person name="Turgeon B."/>
            <person name="Goodwin S."/>
            <person name="Spatafora J."/>
            <person name="Crous P."/>
            <person name="Grigoriev I."/>
        </authorList>
    </citation>
    <scope>NUCLEOTIDE SEQUENCE</scope>
    <source>
        <strain evidence="2">CBS 122681</strain>
    </source>
</reference>
<evidence type="ECO:0000313" key="3">
    <source>
        <dbReference type="Proteomes" id="UP000799324"/>
    </source>
</evidence>
<keyword evidence="3" id="KW-1185">Reference proteome</keyword>
<dbReference type="Proteomes" id="UP000799324">
    <property type="component" value="Unassembled WGS sequence"/>
</dbReference>
<proteinExistence type="predicted"/>
<evidence type="ECO:0000259" key="1">
    <source>
        <dbReference type="PROSITE" id="PS50181"/>
    </source>
</evidence>